<evidence type="ECO:0000256" key="11">
    <source>
        <dbReference type="RuleBase" id="RU003925"/>
    </source>
</evidence>
<feature type="binding site" evidence="10">
    <location>
        <position position="27"/>
    </location>
    <ligand>
        <name>Mg(2+)</name>
        <dbReference type="ChEBI" id="CHEBI:18420"/>
    </ligand>
</feature>
<dbReference type="AlphaFoldDB" id="A0A183CF63"/>
<keyword evidence="10" id="KW-0479">Metal-binding</keyword>
<dbReference type="GO" id="GO:0015031">
    <property type="term" value="P:protein transport"/>
    <property type="evidence" value="ECO:0007669"/>
    <property type="project" value="UniProtKB-KW"/>
</dbReference>
<protein>
    <recommendedName>
        <fullName evidence="2">ADP-ribosylation factor 6</fullName>
    </recommendedName>
</protein>
<evidence type="ECO:0000256" key="6">
    <source>
        <dbReference type="ARBA" id="ARBA00022927"/>
    </source>
</evidence>
<dbReference type="PANTHER" id="PTHR11711">
    <property type="entry name" value="ADP RIBOSYLATION FACTOR-RELATED"/>
    <property type="match status" value="1"/>
</dbReference>
<evidence type="ECO:0000256" key="9">
    <source>
        <dbReference type="PIRSR" id="PIRSR606689-1"/>
    </source>
</evidence>
<sequence length="272" mass="32108">MGNFLSKIFGKKEIRILMLGLDAAGKTSILYRLKLGQSIKSIPTVGFNVETVVYRNIKFSVWDVGGQEKIRPLWRHYYVGTQALIFVVDSADRDRIDEARQELHKIINDREMRDALILIFANKQDLPEAMKPAEIQDKLGLLRLRDRNWYVQPSCATGGDGLQEGLTWLSTNCKAAALTNQMEKVERLRKVEREAKAIIDQRRHAPHWPYYFHCVYPGYQNAYYPDSHRCKYAHQDVTLDLWKWMVPGQMHKTNSLPHFRWYYPYDNWFRYY</sequence>
<dbReference type="InterPro" id="IPR006689">
    <property type="entry name" value="Small_GTPase_ARF/SAR"/>
</dbReference>
<reference evidence="12" key="1">
    <citation type="submission" date="2014-05" db="EMBL/GenBank/DDBJ databases">
        <title>The genome and life-stage specific transcriptomes of Globodera pallida elucidate key aspects of plant parasitism by a cyst nematode.</title>
        <authorList>
            <person name="Cotton J.A."/>
            <person name="Lilley C.J."/>
            <person name="Jones L.M."/>
            <person name="Kikuchi T."/>
            <person name="Reid A.J."/>
            <person name="Thorpe P."/>
            <person name="Tsai I.J."/>
            <person name="Beasley H."/>
            <person name="Blok V."/>
            <person name="Cock P.J.A."/>
            <person name="Van den Akker S.E."/>
            <person name="Holroyd N."/>
            <person name="Hunt M."/>
            <person name="Mantelin S."/>
            <person name="Naghra H."/>
            <person name="Pain A."/>
            <person name="Palomares-Rius J.E."/>
            <person name="Zarowiecki M."/>
            <person name="Berriman M."/>
            <person name="Jones J.T."/>
            <person name="Urwin P.E."/>
        </authorList>
    </citation>
    <scope>NUCLEOTIDE SEQUENCE [LARGE SCALE GENOMIC DNA]</scope>
    <source>
        <strain evidence="12">Lindley</strain>
    </source>
</reference>
<name>A0A183CF63_GLOPA</name>
<feature type="binding site" evidence="10">
    <location>
        <position position="44"/>
    </location>
    <ligand>
        <name>Mg(2+)</name>
        <dbReference type="ChEBI" id="CHEBI:18420"/>
    </ligand>
</feature>
<evidence type="ECO:0000256" key="8">
    <source>
        <dbReference type="ARBA" id="ARBA00023288"/>
    </source>
</evidence>
<dbReference type="GO" id="GO:0003924">
    <property type="term" value="F:GTPase activity"/>
    <property type="evidence" value="ECO:0007669"/>
    <property type="project" value="InterPro"/>
</dbReference>
<dbReference type="GO" id="GO:0005525">
    <property type="term" value="F:GTP binding"/>
    <property type="evidence" value="ECO:0007669"/>
    <property type="project" value="UniProtKB-KW"/>
</dbReference>
<evidence type="ECO:0000256" key="2">
    <source>
        <dbReference type="ARBA" id="ARBA00017741"/>
    </source>
</evidence>
<dbReference type="InterPro" id="IPR041838">
    <property type="entry name" value="Arf6"/>
</dbReference>
<keyword evidence="4" id="KW-0519">Myristate</keyword>
<evidence type="ECO:0000256" key="10">
    <source>
        <dbReference type="PIRSR" id="PIRSR606689-2"/>
    </source>
</evidence>
<dbReference type="Pfam" id="PF00025">
    <property type="entry name" value="Arf"/>
    <property type="match status" value="1"/>
</dbReference>
<dbReference type="InterPro" id="IPR005225">
    <property type="entry name" value="Small_GTP-bd"/>
</dbReference>
<feature type="binding site" evidence="9">
    <location>
        <begin position="20"/>
        <end position="27"/>
    </location>
    <ligand>
        <name>GTP</name>
        <dbReference type="ChEBI" id="CHEBI:37565"/>
    </ligand>
</feature>
<dbReference type="CDD" id="cd04149">
    <property type="entry name" value="Arf6"/>
    <property type="match status" value="1"/>
</dbReference>
<dbReference type="SUPFAM" id="SSF52540">
    <property type="entry name" value="P-loop containing nucleoside triphosphate hydrolases"/>
    <property type="match status" value="1"/>
</dbReference>
<keyword evidence="7 9" id="KW-0342">GTP-binding</keyword>
<dbReference type="NCBIfam" id="TIGR00231">
    <property type="entry name" value="small_GTP"/>
    <property type="match status" value="1"/>
</dbReference>
<dbReference type="InterPro" id="IPR027417">
    <property type="entry name" value="P-loop_NTPase"/>
</dbReference>
<organism evidence="12 13">
    <name type="scientific">Globodera pallida</name>
    <name type="common">Potato cyst nematode worm</name>
    <name type="synonym">Heterodera pallida</name>
    <dbReference type="NCBI Taxonomy" id="36090"/>
    <lineage>
        <taxon>Eukaryota</taxon>
        <taxon>Metazoa</taxon>
        <taxon>Ecdysozoa</taxon>
        <taxon>Nematoda</taxon>
        <taxon>Chromadorea</taxon>
        <taxon>Rhabditida</taxon>
        <taxon>Tylenchina</taxon>
        <taxon>Tylenchomorpha</taxon>
        <taxon>Tylenchoidea</taxon>
        <taxon>Heteroderidae</taxon>
        <taxon>Heteroderinae</taxon>
        <taxon>Globodera</taxon>
    </lineage>
</organism>
<dbReference type="FunFam" id="3.40.50.300:FF:000286">
    <property type="entry name" value="ADP-ribosylation factor 6"/>
    <property type="match status" value="1"/>
</dbReference>
<keyword evidence="10" id="KW-0460">Magnesium</keyword>
<evidence type="ECO:0000256" key="5">
    <source>
        <dbReference type="ARBA" id="ARBA00022741"/>
    </source>
</evidence>
<evidence type="ECO:0000313" key="13">
    <source>
        <dbReference type="WBParaSite" id="GPLIN_001151800"/>
    </source>
</evidence>
<keyword evidence="6" id="KW-0653">Protein transport</keyword>
<evidence type="ECO:0000256" key="3">
    <source>
        <dbReference type="ARBA" id="ARBA00022448"/>
    </source>
</evidence>
<keyword evidence="8" id="KW-0449">Lipoprotein</keyword>
<dbReference type="Proteomes" id="UP000050741">
    <property type="component" value="Unassembled WGS sequence"/>
</dbReference>
<keyword evidence="5 9" id="KW-0547">Nucleotide-binding</keyword>
<dbReference type="PRINTS" id="PR00328">
    <property type="entry name" value="SAR1GTPBP"/>
</dbReference>
<feature type="binding site" evidence="9">
    <location>
        <position position="66"/>
    </location>
    <ligand>
        <name>GTP</name>
        <dbReference type="ChEBI" id="CHEBI:37565"/>
    </ligand>
</feature>
<dbReference type="GO" id="GO:0046872">
    <property type="term" value="F:metal ion binding"/>
    <property type="evidence" value="ECO:0007669"/>
    <property type="project" value="UniProtKB-KW"/>
</dbReference>
<feature type="binding site" evidence="9">
    <location>
        <begin position="122"/>
        <end position="125"/>
    </location>
    <ligand>
        <name>GTP</name>
        <dbReference type="ChEBI" id="CHEBI:37565"/>
    </ligand>
</feature>
<dbReference type="SMART" id="SM00175">
    <property type="entry name" value="RAB"/>
    <property type="match status" value="1"/>
</dbReference>
<dbReference type="SMART" id="SM00177">
    <property type="entry name" value="ARF"/>
    <property type="match status" value="1"/>
</dbReference>
<accession>A0A183CF63</accession>
<evidence type="ECO:0000256" key="7">
    <source>
        <dbReference type="ARBA" id="ARBA00023134"/>
    </source>
</evidence>
<keyword evidence="12" id="KW-1185">Reference proteome</keyword>
<dbReference type="Gene3D" id="3.40.50.300">
    <property type="entry name" value="P-loop containing nucleotide triphosphate hydrolases"/>
    <property type="match status" value="1"/>
</dbReference>
<dbReference type="PROSITE" id="PS51417">
    <property type="entry name" value="ARF"/>
    <property type="match status" value="1"/>
</dbReference>
<dbReference type="WBParaSite" id="GPLIN_001151800">
    <property type="protein sequence ID" value="GPLIN_001151800"/>
    <property type="gene ID" value="GPLIN_001151800"/>
</dbReference>
<reference evidence="13" key="2">
    <citation type="submission" date="2016-06" db="UniProtKB">
        <authorList>
            <consortium name="WormBaseParasite"/>
        </authorList>
    </citation>
    <scope>IDENTIFICATION</scope>
</reference>
<evidence type="ECO:0000313" key="12">
    <source>
        <dbReference type="Proteomes" id="UP000050741"/>
    </source>
</evidence>
<dbReference type="InterPro" id="IPR024156">
    <property type="entry name" value="Small_GTPase_ARF"/>
</dbReference>
<evidence type="ECO:0000256" key="1">
    <source>
        <dbReference type="ARBA" id="ARBA00010290"/>
    </source>
</evidence>
<comment type="similarity">
    <text evidence="1 11">Belongs to the small GTPase superfamily. Arf family.</text>
</comment>
<evidence type="ECO:0000256" key="4">
    <source>
        <dbReference type="ARBA" id="ARBA00022707"/>
    </source>
</evidence>
<keyword evidence="3" id="KW-0813">Transport</keyword>
<dbReference type="GO" id="GO:0005737">
    <property type="term" value="C:cytoplasm"/>
    <property type="evidence" value="ECO:0007669"/>
    <property type="project" value="UniProtKB-ARBA"/>
</dbReference>
<dbReference type="SMART" id="SM00178">
    <property type="entry name" value="SAR"/>
    <property type="match status" value="1"/>
</dbReference>
<proteinExistence type="inferred from homology"/>